<dbReference type="Proteomes" id="UP000241848">
    <property type="component" value="Unassembled WGS sequence"/>
</dbReference>
<keyword evidence="3" id="KW-0274">FAD</keyword>
<comment type="cofactor">
    <cofactor evidence="1">
        <name>FAD</name>
        <dbReference type="ChEBI" id="CHEBI:57692"/>
    </cofactor>
</comment>
<dbReference type="GO" id="GO:0071949">
    <property type="term" value="F:FAD binding"/>
    <property type="evidence" value="ECO:0007669"/>
    <property type="project" value="InterPro"/>
</dbReference>
<feature type="domain" description="FAD-binding PCMH-type" evidence="5">
    <location>
        <begin position="36"/>
        <end position="214"/>
    </location>
</feature>
<dbReference type="GO" id="GO:0016491">
    <property type="term" value="F:oxidoreductase activity"/>
    <property type="evidence" value="ECO:0007669"/>
    <property type="project" value="UniProtKB-KW"/>
</dbReference>
<dbReference type="InterPro" id="IPR016171">
    <property type="entry name" value="Vanillyl_alc_oxidase_C-sub2"/>
</dbReference>
<evidence type="ECO:0000256" key="1">
    <source>
        <dbReference type="ARBA" id="ARBA00001974"/>
    </source>
</evidence>
<dbReference type="Gene3D" id="1.10.45.10">
    <property type="entry name" value="Vanillyl-alcohol Oxidase, Chain A, domain 4"/>
    <property type="match status" value="1"/>
</dbReference>
<dbReference type="PANTHER" id="PTHR42934:SF1">
    <property type="entry name" value="GLYCOLATE OXIDASE SUBUNIT GLCD"/>
    <property type="match status" value="1"/>
</dbReference>
<dbReference type="AlphaFoldDB" id="A0A2T2WCM7"/>
<dbReference type="EMBL" id="PXYV01000099">
    <property type="protein sequence ID" value="PSR19995.1"/>
    <property type="molecule type" value="Genomic_DNA"/>
</dbReference>
<evidence type="ECO:0000313" key="6">
    <source>
        <dbReference type="EMBL" id="PSR19995.1"/>
    </source>
</evidence>
<dbReference type="SUPFAM" id="SSF55103">
    <property type="entry name" value="FAD-linked oxidases, C-terminal domain"/>
    <property type="match status" value="1"/>
</dbReference>
<dbReference type="InterPro" id="IPR016164">
    <property type="entry name" value="FAD-linked_Oxase-like_C"/>
</dbReference>
<name>A0A2T2WCM7_9FIRM</name>
<dbReference type="InterPro" id="IPR016169">
    <property type="entry name" value="FAD-bd_PCMH_sub2"/>
</dbReference>
<dbReference type="InterPro" id="IPR016166">
    <property type="entry name" value="FAD-bd_PCMH"/>
</dbReference>
<evidence type="ECO:0000313" key="7">
    <source>
        <dbReference type="Proteomes" id="UP000241848"/>
    </source>
</evidence>
<comment type="caution">
    <text evidence="6">The sequence shown here is derived from an EMBL/GenBank/DDBJ whole genome shotgun (WGS) entry which is preliminary data.</text>
</comment>
<proteinExistence type="predicted"/>
<evidence type="ECO:0000256" key="3">
    <source>
        <dbReference type="ARBA" id="ARBA00022827"/>
    </source>
</evidence>
<dbReference type="Gene3D" id="3.30.70.2740">
    <property type="match status" value="1"/>
</dbReference>
<keyword evidence="2" id="KW-0285">Flavoprotein</keyword>
<dbReference type="SUPFAM" id="SSF56176">
    <property type="entry name" value="FAD-binding/transporter-associated domain-like"/>
    <property type="match status" value="1"/>
</dbReference>
<dbReference type="InterPro" id="IPR051914">
    <property type="entry name" value="FAD-linked_OxidoTrans_Type4"/>
</dbReference>
<protein>
    <submittedName>
        <fullName evidence="6">FAD-binding oxidoreductase</fullName>
    </submittedName>
</protein>
<dbReference type="InterPro" id="IPR006094">
    <property type="entry name" value="Oxid_FAD_bind_N"/>
</dbReference>
<evidence type="ECO:0000256" key="4">
    <source>
        <dbReference type="ARBA" id="ARBA00023002"/>
    </source>
</evidence>
<dbReference type="PROSITE" id="PS51387">
    <property type="entry name" value="FAD_PCMH"/>
    <property type="match status" value="1"/>
</dbReference>
<dbReference type="InterPro" id="IPR004113">
    <property type="entry name" value="FAD-bd_oxidored_4_C"/>
</dbReference>
<dbReference type="Pfam" id="PF01565">
    <property type="entry name" value="FAD_binding_4"/>
    <property type="match status" value="1"/>
</dbReference>
<dbReference type="PANTHER" id="PTHR42934">
    <property type="entry name" value="GLYCOLATE OXIDASE SUBUNIT GLCD"/>
    <property type="match status" value="1"/>
</dbReference>
<evidence type="ECO:0000259" key="5">
    <source>
        <dbReference type="PROSITE" id="PS51387"/>
    </source>
</evidence>
<sequence>MVDSWLDQVRRIVGSRYVLTHPSLLRAYAQDGYTLASGTPAAVVLPQSTEETQRVVKTLSDAGVPIVARGAGTSLSGGAIASPGAVILHFSRMHKIHHIDWTNRIIEVDPGVVNRTITQAVENDGFFYAPDPSSQQACTIGGNFAENSGGPHCLKYGVTVNHIVMADVVLPNGELRRFGTISGGIAGPDWLGLLIGSEGTLGIATRLWLRLTPSPETRRTILALFDSVAEASQAVSDIIAAGIVPAAMEMMDHLAIAAVEKGSYPVGYPSDLAAVLLIELDGDAHSTQWDTEETIALLHKRQVRRVIQAQSDAERNLWWANRKTAFGAMGLISPRYYVQDGVIPRHVLPDALARIEDISVRHRIRIANVFHAGDGNLHPLLLYNDNDRDEIRRVEETGMEILSYCVSMKGSITGEHGIGLEKIAGMAVQFSPAELTAQTAVKKVFDPGRCFNPGKVFPTPGRCIDYSPPL</sequence>
<dbReference type="Pfam" id="PF02913">
    <property type="entry name" value="FAD-oxidase_C"/>
    <property type="match status" value="1"/>
</dbReference>
<accession>A0A2T2WCM7</accession>
<keyword evidence="4" id="KW-0560">Oxidoreductase</keyword>
<evidence type="ECO:0000256" key="2">
    <source>
        <dbReference type="ARBA" id="ARBA00022630"/>
    </source>
</evidence>
<gene>
    <name evidence="6" type="ORF">C7B45_17105</name>
</gene>
<dbReference type="Gene3D" id="3.30.465.10">
    <property type="match status" value="1"/>
</dbReference>
<organism evidence="6 7">
    <name type="scientific">Sulfobacillus acidophilus</name>
    <dbReference type="NCBI Taxonomy" id="53633"/>
    <lineage>
        <taxon>Bacteria</taxon>
        <taxon>Bacillati</taxon>
        <taxon>Bacillota</taxon>
        <taxon>Clostridia</taxon>
        <taxon>Eubacteriales</taxon>
        <taxon>Clostridiales Family XVII. Incertae Sedis</taxon>
        <taxon>Sulfobacillus</taxon>
    </lineage>
</organism>
<dbReference type="InterPro" id="IPR036318">
    <property type="entry name" value="FAD-bd_PCMH-like_sf"/>
</dbReference>
<reference evidence="6 7" key="1">
    <citation type="journal article" date="2014" name="BMC Genomics">
        <title>Comparison of environmental and isolate Sulfobacillus genomes reveals diverse carbon, sulfur, nitrogen, and hydrogen metabolisms.</title>
        <authorList>
            <person name="Justice N.B."/>
            <person name="Norman A."/>
            <person name="Brown C.T."/>
            <person name="Singh A."/>
            <person name="Thomas B.C."/>
            <person name="Banfield J.F."/>
        </authorList>
    </citation>
    <scope>NUCLEOTIDE SEQUENCE [LARGE SCALE GENOMIC DNA]</scope>
    <source>
        <strain evidence="6">AMDSBA3</strain>
    </source>
</reference>